<protein>
    <recommendedName>
        <fullName evidence="4">Glycosyltransferase 2-like domain-containing protein</fullName>
    </recommendedName>
</protein>
<dbReference type="STRING" id="1203610.HMPREF1536_03952"/>
<dbReference type="PANTHER" id="PTHR43179:SF12">
    <property type="entry name" value="GALACTOFURANOSYLTRANSFERASE GLFT2"/>
    <property type="match status" value="1"/>
</dbReference>
<keyword evidence="6" id="KW-1185">Reference proteome</keyword>
<evidence type="ECO:0000256" key="3">
    <source>
        <dbReference type="ARBA" id="ARBA00022679"/>
    </source>
</evidence>
<gene>
    <name evidence="5" type="ORF">HMPREF1536_03952</name>
</gene>
<dbReference type="EMBL" id="AQHW01000020">
    <property type="protein sequence ID" value="KKB50416.1"/>
    <property type="molecule type" value="Genomic_DNA"/>
</dbReference>
<organism evidence="5 6">
    <name type="scientific">Parabacteroides gordonii MS-1 = DSM 23371</name>
    <dbReference type="NCBI Taxonomy" id="1203610"/>
    <lineage>
        <taxon>Bacteria</taxon>
        <taxon>Pseudomonadati</taxon>
        <taxon>Bacteroidota</taxon>
        <taxon>Bacteroidia</taxon>
        <taxon>Bacteroidales</taxon>
        <taxon>Tannerellaceae</taxon>
        <taxon>Parabacteroides</taxon>
    </lineage>
</organism>
<evidence type="ECO:0000313" key="5">
    <source>
        <dbReference type="EMBL" id="KKB50416.1"/>
    </source>
</evidence>
<dbReference type="PANTHER" id="PTHR43179">
    <property type="entry name" value="RHAMNOSYLTRANSFERASE WBBL"/>
    <property type="match status" value="1"/>
</dbReference>
<sequence length="297" mass="33952">MNDKVSIITVNYNGVADTCEMIDSLKQHENYPYELIVVDNGSASLNDYTLLKEKYPDVKVIRSDKNLGFAGGNNIGVKQATGNFLFFLNNDTIITHPILEILVNRLNSDEKIGCVSPKTTFWPQNNKLQYAGATKMSYITLRNEFTGYLQEDDGRFDTPQETAFANGAAMMIRTADIQKYGLMAEHYFLYYEELDWCSFMQKAGFSIWYEPQAVVGHKESASVGLQSPLQVYYHTRNRLIFAQRTLSNSFERRCSYLYQIVIALPKRFLTYLCHRKFNLITPLIKGGIDGIAFIINK</sequence>
<evidence type="ECO:0000256" key="2">
    <source>
        <dbReference type="ARBA" id="ARBA00022676"/>
    </source>
</evidence>
<dbReference type="GO" id="GO:0016757">
    <property type="term" value="F:glycosyltransferase activity"/>
    <property type="evidence" value="ECO:0007669"/>
    <property type="project" value="UniProtKB-KW"/>
</dbReference>
<proteinExistence type="inferred from homology"/>
<dbReference type="HOGENOM" id="CLU_023845_4_1_10"/>
<dbReference type="AlphaFoldDB" id="A0A0F5IXQ4"/>
<dbReference type="InterPro" id="IPR001173">
    <property type="entry name" value="Glyco_trans_2-like"/>
</dbReference>
<comment type="similarity">
    <text evidence="1">Belongs to the glycosyltransferase 2 family.</text>
</comment>
<keyword evidence="2" id="KW-0328">Glycosyltransferase</keyword>
<accession>A0A0F5IXQ4</accession>
<comment type="caution">
    <text evidence="5">The sequence shown here is derived from an EMBL/GenBank/DDBJ whole genome shotgun (WGS) entry which is preliminary data.</text>
</comment>
<dbReference type="InterPro" id="IPR029044">
    <property type="entry name" value="Nucleotide-diphossugar_trans"/>
</dbReference>
<evidence type="ECO:0000256" key="1">
    <source>
        <dbReference type="ARBA" id="ARBA00006739"/>
    </source>
</evidence>
<dbReference type="RefSeq" id="WP_028729508.1">
    <property type="nucleotide sequence ID" value="NZ_KE386763.1"/>
</dbReference>
<dbReference type="Pfam" id="PF00535">
    <property type="entry name" value="Glycos_transf_2"/>
    <property type="match status" value="1"/>
</dbReference>
<dbReference type="Gene3D" id="3.90.550.10">
    <property type="entry name" value="Spore Coat Polysaccharide Biosynthesis Protein SpsA, Chain A"/>
    <property type="match status" value="1"/>
</dbReference>
<name>A0A0F5IXQ4_9BACT</name>
<dbReference type="PATRIC" id="fig|1203610.3.peg.4029"/>
<keyword evidence="3" id="KW-0808">Transferase</keyword>
<dbReference type="Proteomes" id="UP000033035">
    <property type="component" value="Unassembled WGS sequence"/>
</dbReference>
<evidence type="ECO:0000259" key="4">
    <source>
        <dbReference type="Pfam" id="PF00535"/>
    </source>
</evidence>
<feature type="domain" description="Glycosyltransferase 2-like" evidence="4">
    <location>
        <begin position="6"/>
        <end position="172"/>
    </location>
</feature>
<dbReference type="SUPFAM" id="SSF53448">
    <property type="entry name" value="Nucleotide-diphospho-sugar transferases"/>
    <property type="match status" value="1"/>
</dbReference>
<evidence type="ECO:0000313" key="6">
    <source>
        <dbReference type="Proteomes" id="UP000033035"/>
    </source>
</evidence>
<dbReference type="CDD" id="cd04186">
    <property type="entry name" value="GT_2_like_c"/>
    <property type="match status" value="1"/>
</dbReference>
<reference evidence="5 6" key="1">
    <citation type="submission" date="2013-04" db="EMBL/GenBank/DDBJ databases">
        <title>The Genome Sequence of Parabacteroides gordonii DSM 23371.</title>
        <authorList>
            <consortium name="The Broad Institute Genomics Platform"/>
            <person name="Earl A."/>
            <person name="Ward D."/>
            <person name="Feldgarden M."/>
            <person name="Gevers D."/>
            <person name="Martens E."/>
            <person name="Sakamoto M."/>
            <person name="Benno Y."/>
            <person name="Suzuki N."/>
            <person name="Matsunaga N."/>
            <person name="Koshihara K."/>
            <person name="Seki M."/>
            <person name="Komiya H."/>
            <person name="Walker B."/>
            <person name="Young S."/>
            <person name="Zeng Q."/>
            <person name="Gargeya S."/>
            <person name="Fitzgerald M."/>
            <person name="Haas B."/>
            <person name="Abouelleil A."/>
            <person name="Allen A.W."/>
            <person name="Alvarado L."/>
            <person name="Arachchi H.M."/>
            <person name="Berlin A.M."/>
            <person name="Chapman S.B."/>
            <person name="Gainer-Dewar J."/>
            <person name="Goldberg J."/>
            <person name="Griggs A."/>
            <person name="Gujja S."/>
            <person name="Hansen M."/>
            <person name="Howarth C."/>
            <person name="Imamovic A."/>
            <person name="Ireland A."/>
            <person name="Larimer J."/>
            <person name="McCowan C."/>
            <person name="Murphy C."/>
            <person name="Pearson M."/>
            <person name="Poon T.W."/>
            <person name="Priest M."/>
            <person name="Roberts A."/>
            <person name="Saif S."/>
            <person name="Shea T."/>
            <person name="Sisk P."/>
            <person name="Sykes S."/>
            <person name="Wortman J."/>
            <person name="Nusbaum C."/>
            <person name="Birren B."/>
        </authorList>
    </citation>
    <scope>NUCLEOTIDE SEQUENCE [LARGE SCALE GENOMIC DNA]</scope>
    <source>
        <strain evidence="5 6">MS-1</strain>
    </source>
</reference>